<dbReference type="AlphaFoldDB" id="K9UJF5"/>
<evidence type="ECO:0008006" key="3">
    <source>
        <dbReference type="Google" id="ProtNLM"/>
    </source>
</evidence>
<keyword evidence="2" id="KW-1185">Reference proteome</keyword>
<dbReference type="KEGG" id="cmp:Cha6605_3797"/>
<evidence type="ECO:0000313" key="1">
    <source>
        <dbReference type="EMBL" id="AFY94768.1"/>
    </source>
</evidence>
<sequence>MQIVKFSADRSVDIAVPKQPIPIGHYLRQPHRLVNALVDPSRVQQLSEDEFRLAMRTLNFFGFELQPTVFLRVWTEADGTVRIASTKCEIRGIDYIDRRFSLQLMGKLSPYQENGQTYLEGLADLQVRVDLPPPLNFMPRSMVESAGNSLLKGILNTFKQRLLHQLIADYILWANTGTEGTSTKPSTQPQAPHLG</sequence>
<dbReference type="InterPro" id="IPR018971">
    <property type="entry name" value="DUF1997"/>
</dbReference>
<dbReference type="Pfam" id="PF09366">
    <property type="entry name" value="DUF1997"/>
    <property type="match status" value="1"/>
</dbReference>
<dbReference type="EMBL" id="CP003600">
    <property type="protein sequence ID" value="AFY94768.1"/>
    <property type="molecule type" value="Genomic_DNA"/>
</dbReference>
<dbReference type="HOGENOM" id="CLU_120364_0_0_3"/>
<dbReference type="PANTHER" id="PTHR34133:SF8">
    <property type="entry name" value="OS07G0633000 PROTEIN"/>
    <property type="match status" value="1"/>
</dbReference>
<gene>
    <name evidence="1" type="ORF">Cha6605_3797</name>
</gene>
<organism evidence="1 2">
    <name type="scientific">Chamaesiphon minutus (strain ATCC 27169 / PCC 6605)</name>
    <dbReference type="NCBI Taxonomy" id="1173020"/>
    <lineage>
        <taxon>Bacteria</taxon>
        <taxon>Bacillati</taxon>
        <taxon>Cyanobacteriota</taxon>
        <taxon>Cyanophyceae</taxon>
        <taxon>Gomontiellales</taxon>
        <taxon>Chamaesiphonaceae</taxon>
        <taxon>Chamaesiphon</taxon>
    </lineage>
</organism>
<proteinExistence type="predicted"/>
<dbReference type="PATRIC" id="fig|1173020.3.peg.4353"/>
<reference evidence="1 2" key="1">
    <citation type="submission" date="2012-05" db="EMBL/GenBank/DDBJ databases">
        <title>Finished chromosome of genome of Chamaesiphon sp. PCC 6605.</title>
        <authorList>
            <consortium name="US DOE Joint Genome Institute"/>
            <person name="Gugger M."/>
            <person name="Coursin T."/>
            <person name="Rippka R."/>
            <person name="Tandeau De Marsac N."/>
            <person name="Huntemann M."/>
            <person name="Wei C.-L."/>
            <person name="Han J."/>
            <person name="Detter J.C."/>
            <person name="Han C."/>
            <person name="Tapia R."/>
            <person name="Chen A."/>
            <person name="Kyrpides N."/>
            <person name="Mavromatis K."/>
            <person name="Markowitz V."/>
            <person name="Szeto E."/>
            <person name="Ivanova N."/>
            <person name="Pagani I."/>
            <person name="Pati A."/>
            <person name="Goodwin L."/>
            <person name="Nordberg H.P."/>
            <person name="Cantor M.N."/>
            <person name="Hua S.X."/>
            <person name="Woyke T."/>
            <person name="Kerfeld C.A."/>
        </authorList>
    </citation>
    <scope>NUCLEOTIDE SEQUENCE [LARGE SCALE GENOMIC DNA]</scope>
    <source>
        <strain evidence="2">ATCC 27169 / PCC 6605</strain>
    </source>
</reference>
<dbReference type="RefSeq" id="WP_015160888.1">
    <property type="nucleotide sequence ID" value="NC_019697.1"/>
</dbReference>
<evidence type="ECO:0000313" key="2">
    <source>
        <dbReference type="Proteomes" id="UP000010366"/>
    </source>
</evidence>
<protein>
    <recommendedName>
        <fullName evidence="3">DUF1997 domain-containing protein</fullName>
    </recommendedName>
</protein>
<dbReference type="PANTHER" id="PTHR34133">
    <property type="entry name" value="OS07G0633000 PROTEIN"/>
    <property type="match status" value="1"/>
</dbReference>
<name>K9UJF5_CHAP6</name>
<dbReference type="eggNOG" id="ENOG502ZBKN">
    <property type="taxonomic scope" value="Bacteria"/>
</dbReference>
<dbReference type="OrthoDB" id="510717at2"/>
<accession>K9UJF5</accession>
<dbReference type="Proteomes" id="UP000010366">
    <property type="component" value="Chromosome"/>
</dbReference>
<dbReference type="STRING" id="1173020.Cha6605_3797"/>